<dbReference type="EMBL" id="JAWQEG010004053">
    <property type="protein sequence ID" value="KAK3863254.1"/>
    <property type="molecule type" value="Genomic_DNA"/>
</dbReference>
<protein>
    <submittedName>
        <fullName evidence="1">Uncharacterized protein</fullName>
    </submittedName>
</protein>
<dbReference type="AlphaFoldDB" id="A0AAE1EXP6"/>
<name>A0AAE1EXP6_PETCI</name>
<organism evidence="1 2">
    <name type="scientific">Petrolisthes cinctipes</name>
    <name type="common">Flat porcelain crab</name>
    <dbReference type="NCBI Taxonomy" id="88211"/>
    <lineage>
        <taxon>Eukaryota</taxon>
        <taxon>Metazoa</taxon>
        <taxon>Ecdysozoa</taxon>
        <taxon>Arthropoda</taxon>
        <taxon>Crustacea</taxon>
        <taxon>Multicrustacea</taxon>
        <taxon>Malacostraca</taxon>
        <taxon>Eumalacostraca</taxon>
        <taxon>Eucarida</taxon>
        <taxon>Decapoda</taxon>
        <taxon>Pleocyemata</taxon>
        <taxon>Anomura</taxon>
        <taxon>Galatheoidea</taxon>
        <taxon>Porcellanidae</taxon>
        <taxon>Petrolisthes</taxon>
    </lineage>
</organism>
<dbReference type="Proteomes" id="UP001286313">
    <property type="component" value="Unassembled WGS sequence"/>
</dbReference>
<comment type="caution">
    <text evidence="1">The sequence shown here is derived from an EMBL/GenBank/DDBJ whole genome shotgun (WGS) entry which is preliminary data.</text>
</comment>
<evidence type="ECO:0000313" key="2">
    <source>
        <dbReference type="Proteomes" id="UP001286313"/>
    </source>
</evidence>
<accession>A0AAE1EXP6</accession>
<proteinExistence type="predicted"/>
<reference evidence="1" key="1">
    <citation type="submission" date="2023-10" db="EMBL/GenBank/DDBJ databases">
        <title>Genome assemblies of two species of porcelain crab, Petrolisthes cinctipes and Petrolisthes manimaculis (Anomura: Porcellanidae).</title>
        <authorList>
            <person name="Angst P."/>
        </authorList>
    </citation>
    <scope>NUCLEOTIDE SEQUENCE</scope>
    <source>
        <strain evidence="1">PB745_01</strain>
        <tissue evidence="1">Gill</tissue>
    </source>
</reference>
<evidence type="ECO:0000313" key="1">
    <source>
        <dbReference type="EMBL" id="KAK3863254.1"/>
    </source>
</evidence>
<keyword evidence="2" id="KW-1185">Reference proteome</keyword>
<gene>
    <name evidence="1" type="ORF">Pcinc_030956</name>
</gene>
<sequence>MNFTLGGKDGGLYIVTEMVEVPFNHHSYQYQKLTVEFVEDGASLWSLLRMELHCGGWSFTVEFVEDGASLWRMELHCGGWSFTVEDGASLVYT</sequence>